<organism evidence="3 4">
    <name type="scientific">Nocardioides cremeus</name>
    <dbReference type="NCBI Taxonomy" id="3058044"/>
    <lineage>
        <taxon>Bacteria</taxon>
        <taxon>Bacillati</taxon>
        <taxon>Actinomycetota</taxon>
        <taxon>Actinomycetes</taxon>
        <taxon>Propionibacteriales</taxon>
        <taxon>Nocardioidaceae</taxon>
        <taxon>Nocardioides</taxon>
    </lineage>
</organism>
<evidence type="ECO:0000256" key="1">
    <source>
        <dbReference type="SAM" id="MobiDB-lite"/>
    </source>
</evidence>
<feature type="region of interest" description="Disordered" evidence="1">
    <location>
        <begin position="1"/>
        <end position="26"/>
    </location>
</feature>
<sequence length="77" mass="7834">MSKAPGEGVAVDHVVRGSPADRGGVRAGDRIVSIDGARVRAPSEVSRAVGGRTSGETLVFSLARKGSHVRVSVTLAP</sequence>
<protein>
    <submittedName>
        <fullName evidence="3">PDZ domain-containing protein</fullName>
    </submittedName>
</protein>
<gene>
    <name evidence="3" type="ORF">QWJ41_21100</name>
</gene>
<comment type="caution">
    <text evidence="3">The sequence shown here is derived from an EMBL/GenBank/DDBJ whole genome shotgun (WGS) entry which is preliminary data.</text>
</comment>
<dbReference type="SMART" id="SM00228">
    <property type="entry name" value="PDZ"/>
    <property type="match status" value="1"/>
</dbReference>
<dbReference type="SUPFAM" id="SSF50156">
    <property type="entry name" value="PDZ domain-like"/>
    <property type="match status" value="1"/>
</dbReference>
<evidence type="ECO:0000313" key="4">
    <source>
        <dbReference type="Proteomes" id="UP001168363"/>
    </source>
</evidence>
<dbReference type="Proteomes" id="UP001168363">
    <property type="component" value="Unassembled WGS sequence"/>
</dbReference>
<dbReference type="InterPro" id="IPR036034">
    <property type="entry name" value="PDZ_sf"/>
</dbReference>
<reference evidence="3" key="1">
    <citation type="submission" date="2023-06" db="EMBL/GenBank/DDBJ databases">
        <title>Genome sequence of Nocardioides sp. SOB44.</title>
        <authorList>
            <person name="Zhang G."/>
        </authorList>
    </citation>
    <scope>NUCLEOTIDE SEQUENCE</scope>
    <source>
        <strain evidence="3">SOB44</strain>
    </source>
</reference>
<evidence type="ECO:0000313" key="3">
    <source>
        <dbReference type="EMBL" id="MDO3398221.1"/>
    </source>
</evidence>
<feature type="non-terminal residue" evidence="3">
    <location>
        <position position="77"/>
    </location>
</feature>
<dbReference type="Pfam" id="PF13180">
    <property type="entry name" value="PDZ_2"/>
    <property type="match status" value="1"/>
</dbReference>
<evidence type="ECO:0000259" key="2">
    <source>
        <dbReference type="PROSITE" id="PS50106"/>
    </source>
</evidence>
<name>A0ABT8U0A5_9ACTN</name>
<proteinExistence type="predicted"/>
<accession>A0ABT8U0A5</accession>
<dbReference type="PROSITE" id="PS50106">
    <property type="entry name" value="PDZ"/>
    <property type="match status" value="1"/>
</dbReference>
<dbReference type="InterPro" id="IPR001478">
    <property type="entry name" value="PDZ"/>
</dbReference>
<dbReference type="EMBL" id="JAULSC010000237">
    <property type="protein sequence ID" value="MDO3398221.1"/>
    <property type="molecule type" value="Genomic_DNA"/>
</dbReference>
<feature type="domain" description="PDZ" evidence="2">
    <location>
        <begin position="1"/>
        <end position="66"/>
    </location>
</feature>
<dbReference type="Gene3D" id="2.30.42.10">
    <property type="match status" value="1"/>
</dbReference>
<dbReference type="RefSeq" id="WP_302710450.1">
    <property type="nucleotide sequence ID" value="NZ_JAULSC010000237.1"/>
</dbReference>
<keyword evidence="4" id="KW-1185">Reference proteome</keyword>